<dbReference type="Gene3D" id="3.40.50.880">
    <property type="match status" value="1"/>
</dbReference>
<name>A0A037ZKS2_9RHOB</name>
<dbReference type="SUPFAM" id="SSF52317">
    <property type="entry name" value="Class I glutamine amidotransferase-like"/>
    <property type="match status" value="1"/>
</dbReference>
<feature type="domain" description="DJ-1/PfpI" evidence="1">
    <location>
        <begin position="77"/>
        <end position="246"/>
    </location>
</feature>
<sequence>MWRGFFTELSFDPRARDRQFCDAFQPFRENLMMFNLRSTKARAATAGRILRGLGLALACALTLTSPAMADTEAKKTRIGVMLFDGVLTSDVTAPLEVFGSAIANETLDTLEVVTIGTTAGTVTTHEGLTLVADYSVADAPELDVLLVGSAYDMDPVLDDTAFMDFIRARGEVADWLASNCSGAYVLAAAGFLNGVRATTYPGGEIWLKLNHPRVRIDMNETVVVDKNVITSNGSMVSYAAAFELLRQIGGDKVADEVSENLYYARLAKSFGS</sequence>
<evidence type="ECO:0000313" key="2">
    <source>
        <dbReference type="EMBL" id="KAJ56234.1"/>
    </source>
</evidence>
<protein>
    <recommendedName>
        <fullName evidence="1">DJ-1/PfpI domain-containing protein</fullName>
    </recommendedName>
</protein>
<reference evidence="2 3" key="1">
    <citation type="submission" date="2014-03" db="EMBL/GenBank/DDBJ databases">
        <title>Draft Genome Sequence of Actibacterium mucosum KCTC 23349, a Marine Alphaproteobacterium with Complex Ionic Requirements Isolated from Mediterranean Seawater at Malvarrosa Beach, Valencia, Spain.</title>
        <authorList>
            <person name="Arahal D.R."/>
            <person name="Shao Z."/>
            <person name="Lai Q."/>
            <person name="Pujalte M.J."/>
        </authorList>
    </citation>
    <scope>NUCLEOTIDE SEQUENCE [LARGE SCALE GENOMIC DNA]</scope>
    <source>
        <strain evidence="2 3">KCTC 23349</strain>
    </source>
</reference>
<dbReference type="STRING" id="1454373.ACMU_10805"/>
<dbReference type="Proteomes" id="UP000026249">
    <property type="component" value="Unassembled WGS sequence"/>
</dbReference>
<accession>A0A037ZKS2</accession>
<proteinExistence type="predicted"/>
<dbReference type="InterPro" id="IPR052158">
    <property type="entry name" value="INH-QAR"/>
</dbReference>
<dbReference type="PANTHER" id="PTHR43130">
    <property type="entry name" value="ARAC-FAMILY TRANSCRIPTIONAL REGULATOR"/>
    <property type="match status" value="1"/>
</dbReference>
<dbReference type="InterPro" id="IPR029062">
    <property type="entry name" value="Class_I_gatase-like"/>
</dbReference>
<evidence type="ECO:0000259" key="1">
    <source>
        <dbReference type="Pfam" id="PF01965"/>
    </source>
</evidence>
<evidence type="ECO:0000313" key="3">
    <source>
        <dbReference type="Proteomes" id="UP000026249"/>
    </source>
</evidence>
<dbReference type="Pfam" id="PF01965">
    <property type="entry name" value="DJ-1_PfpI"/>
    <property type="match status" value="1"/>
</dbReference>
<keyword evidence="3" id="KW-1185">Reference proteome</keyword>
<dbReference type="EMBL" id="JFKE01000003">
    <property type="protein sequence ID" value="KAJ56234.1"/>
    <property type="molecule type" value="Genomic_DNA"/>
</dbReference>
<dbReference type="AlphaFoldDB" id="A0A037ZKS2"/>
<organism evidence="2 3">
    <name type="scientific">Actibacterium mucosum KCTC 23349</name>
    <dbReference type="NCBI Taxonomy" id="1454373"/>
    <lineage>
        <taxon>Bacteria</taxon>
        <taxon>Pseudomonadati</taxon>
        <taxon>Pseudomonadota</taxon>
        <taxon>Alphaproteobacteria</taxon>
        <taxon>Rhodobacterales</taxon>
        <taxon>Roseobacteraceae</taxon>
        <taxon>Actibacterium</taxon>
    </lineage>
</organism>
<dbReference type="InterPro" id="IPR002818">
    <property type="entry name" value="DJ-1/PfpI"/>
</dbReference>
<comment type="caution">
    <text evidence="2">The sequence shown here is derived from an EMBL/GenBank/DDBJ whole genome shotgun (WGS) entry which is preliminary data.</text>
</comment>
<gene>
    <name evidence="2" type="ORF">ACMU_10805</name>
</gene>
<dbReference type="PANTHER" id="PTHR43130:SF3">
    <property type="entry name" value="HTH-TYPE TRANSCRIPTIONAL REGULATOR RV1931C"/>
    <property type="match status" value="1"/>
</dbReference>
<dbReference type="CDD" id="cd03139">
    <property type="entry name" value="GATase1_PfpI_2"/>
    <property type="match status" value="1"/>
</dbReference>